<dbReference type="EMBL" id="JBHSMR010000013">
    <property type="protein sequence ID" value="MFC5480008.1"/>
    <property type="molecule type" value="Genomic_DNA"/>
</dbReference>
<dbReference type="GO" id="GO:0051213">
    <property type="term" value="F:dioxygenase activity"/>
    <property type="evidence" value="ECO:0007669"/>
    <property type="project" value="UniProtKB-KW"/>
</dbReference>
<dbReference type="Proteomes" id="UP001596101">
    <property type="component" value="Unassembled WGS sequence"/>
</dbReference>
<comment type="caution">
    <text evidence="1">The sequence shown here is derived from an EMBL/GenBank/DDBJ whole genome shotgun (WGS) entry which is preliminary data.</text>
</comment>
<evidence type="ECO:0000313" key="1">
    <source>
        <dbReference type="EMBL" id="MFC5480008.1"/>
    </source>
</evidence>
<keyword evidence="1" id="KW-0223">Dioxygenase</keyword>
<sequence length="245" mass="27094">MTPNELPYTDPSRLAEALLGNGYALLRPQDVARLAGCTLADLDALVPSWDHLELDNYLKDGGRYRRRRHSCFIDDGKSLNLTPHRAHWQPVEYNALHGGMHRLFAPIDPATVAQPAWQQLVRSLGAVCSQAKPAKPWYVEAHQFRIDTADGIGRPTPEGAHRDGVDFVAVILIGRTGIKGGETRVFDAHGPRGQRFTMLEPWTLLLLDDAAVIHESTPIQPLGEHGYRDTLVLTWRAGAFQGEGA</sequence>
<dbReference type="Pfam" id="PF10014">
    <property type="entry name" value="2OG-Fe_Oxy_2"/>
    <property type="match status" value="1"/>
</dbReference>
<keyword evidence="2" id="KW-1185">Reference proteome</keyword>
<proteinExistence type="predicted"/>
<name>A0ABW0MT33_9BURK</name>
<dbReference type="InterPro" id="IPR018724">
    <property type="entry name" value="2OG-Fe_dioxygenase"/>
</dbReference>
<evidence type="ECO:0000313" key="2">
    <source>
        <dbReference type="Proteomes" id="UP001596101"/>
    </source>
</evidence>
<dbReference type="Gene3D" id="2.60.120.620">
    <property type="entry name" value="q2cbj1_9rhob like domain"/>
    <property type="match status" value="1"/>
</dbReference>
<reference evidence="2" key="1">
    <citation type="journal article" date="2019" name="Int. J. Syst. Evol. Microbiol.">
        <title>The Global Catalogue of Microorganisms (GCM) 10K type strain sequencing project: providing services to taxonomists for standard genome sequencing and annotation.</title>
        <authorList>
            <consortium name="The Broad Institute Genomics Platform"/>
            <consortium name="The Broad Institute Genome Sequencing Center for Infectious Disease"/>
            <person name="Wu L."/>
            <person name="Ma J."/>
        </authorList>
    </citation>
    <scope>NUCLEOTIDE SEQUENCE [LARGE SCALE GENOMIC DNA]</scope>
    <source>
        <strain evidence="2">CCUG 43111</strain>
    </source>
</reference>
<dbReference type="RefSeq" id="WP_379758549.1">
    <property type="nucleotide sequence ID" value="NZ_JBHSMR010000013.1"/>
</dbReference>
<accession>A0ABW0MT33</accession>
<organism evidence="1 2">
    <name type="scientific">Massilia suwonensis</name>
    <dbReference type="NCBI Taxonomy" id="648895"/>
    <lineage>
        <taxon>Bacteria</taxon>
        <taxon>Pseudomonadati</taxon>
        <taxon>Pseudomonadota</taxon>
        <taxon>Betaproteobacteria</taxon>
        <taxon>Burkholderiales</taxon>
        <taxon>Oxalobacteraceae</taxon>
        <taxon>Telluria group</taxon>
        <taxon>Massilia</taxon>
    </lineage>
</organism>
<gene>
    <name evidence="1" type="ORF">ACFPQ5_17555</name>
</gene>
<protein>
    <submittedName>
        <fullName evidence="1">2OG-Fe dioxygenase family protein</fullName>
    </submittedName>
</protein>
<keyword evidence="1" id="KW-0560">Oxidoreductase</keyword>